<keyword evidence="1" id="KW-0521">NADP</keyword>
<dbReference type="InterPro" id="IPR002347">
    <property type="entry name" value="SDR_fam"/>
</dbReference>
<comment type="caution">
    <text evidence="4">The sequence shown here is derived from an EMBL/GenBank/DDBJ whole genome shotgun (WGS) entry which is preliminary data.</text>
</comment>
<evidence type="ECO:0000313" key="5">
    <source>
        <dbReference type="Proteomes" id="UP000054636"/>
    </source>
</evidence>
<reference evidence="4 5" key="1">
    <citation type="submission" date="2015-11" db="EMBL/GenBank/DDBJ databases">
        <title>Genomes and virulence difference between two physiological races of Phytophthora nicotianae.</title>
        <authorList>
            <person name="Liu H."/>
            <person name="Ma X."/>
            <person name="Yu H."/>
            <person name="Fang D."/>
            <person name="Li Y."/>
            <person name="Wang X."/>
            <person name="Wang W."/>
            <person name="Dong Y."/>
            <person name="Xiao B."/>
        </authorList>
    </citation>
    <scope>NUCLEOTIDE SEQUENCE [LARGE SCALE GENOMIC DNA]</scope>
    <source>
        <strain evidence="5">race 1</strain>
    </source>
</reference>
<accession>A0A0W8DQK2</accession>
<dbReference type="PRINTS" id="PR00080">
    <property type="entry name" value="SDRFAMILY"/>
</dbReference>
<organism evidence="4 5">
    <name type="scientific">Phytophthora nicotianae</name>
    <name type="common">Potato buckeye rot agent</name>
    <name type="synonym">Phytophthora parasitica</name>
    <dbReference type="NCBI Taxonomy" id="4792"/>
    <lineage>
        <taxon>Eukaryota</taxon>
        <taxon>Sar</taxon>
        <taxon>Stramenopiles</taxon>
        <taxon>Oomycota</taxon>
        <taxon>Peronosporomycetes</taxon>
        <taxon>Peronosporales</taxon>
        <taxon>Peronosporaceae</taxon>
        <taxon>Phytophthora</taxon>
    </lineage>
</organism>
<keyword evidence="4" id="KW-0378">Hydrolase</keyword>
<dbReference type="CDD" id="cd05325">
    <property type="entry name" value="carb_red_sniffer_like_SDR_c"/>
    <property type="match status" value="1"/>
</dbReference>
<dbReference type="InterPro" id="IPR051468">
    <property type="entry name" value="Fungal_SecMetab_SDRs"/>
</dbReference>
<dbReference type="PANTHER" id="PTHR43544:SF7">
    <property type="entry name" value="NADB-LER2"/>
    <property type="match status" value="1"/>
</dbReference>
<dbReference type="PANTHER" id="PTHR43544">
    <property type="entry name" value="SHORT-CHAIN DEHYDROGENASE/REDUCTASE"/>
    <property type="match status" value="1"/>
</dbReference>
<dbReference type="GO" id="GO:0016787">
    <property type="term" value="F:hydrolase activity"/>
    <property type="evidence" value="ECO:0007669"/>
    <property type="project" value="UniProtKB-KW"/>
</dbReference>
<comment type="similarity">
    <text evidence="3">Belongs to the short-chain dehydrogenases/reductases (SDR) family.</text>
</comment>
<dbReference type="GO" id="GO:0016491">
    <property type="term" value="F:oxidoreductase activity"/>
    <property type="evidence" value="ECO:0007669"/>
    <property type="project" value="UniProtKB-KW"/>
</dbReference>
<dbReference type="PRINTS" id="PR00081">
    <property type="entry name" value="GDHRDH"/>
</dbReference>
<dbReference type="SUPFAM" id="SSF51735">
    <property type="entry name" value="NAD(P)-binding Rossmann-fold domains"/>
    <property type="match status" value="2"/>
</dbReference>
<sequence>MATKTVLITGGNRGIGLAFAQHYVKQGWNVIATARNVDGAEELKNLKPRKILTLDTGDEQSILSVAKALEGVAVDLLINNSGISIGGGLDVTTKEDLMRQFEVNTVGPFLLTRALLPNLRLAVAAHGQAFVAQITSRMGSIADNGSGGSYGYRASKTALNMVTQSLALDLQQEKIGCLLLHPGHVNTAIINFTGTVEADDSVAGMLGLVTPPPPAPQAPAPVYTGPKRTVLITGADNCTGVAFVQHYMREGWDVIAACPEGEMCFKVMQLAPWKIVAMDPGYKDSVDAAAEALMDVPIDLLINNARLFTKGYMHSTTPEDCIHQYEVNALGPFIVSRALLQNLRLGVRDRGMAFVANVSSRVGSISENLAGGSYGFRASMSALHMFTKTLVADFLPHKIGCVLLHSGIDDKPDGVPSSADVRPEESVAGMAQVIARTRLGEPLHLRHFGNGDAINW</sequence>
<dbReference type="GO" id="GO:0005737">
    <property type="term" value="C:cytoplasm"/>
    <property type="evidence" value="ECO:0007669"/>
    <property type="project" value="TreeGrafter"/>
</dbReference>
<gene>
    <name evidence="4" type="ORF">AM588_10011169</name>
</gene>
<keyword evidence="2" id="KW-0560">Oxidoreductase</keyword>
<dbReference type="EMBL" id="LNFP01000065">
    <property type="protein sequence ID" value="KUF98552.1"/>
    <property type="molecule type" value="Genomic_DNA"/>
</dbReference>
<dbReference type="AlphaFoldDB" id="A0A0W8DQK2"/>
<evidence type="ECO:0000256" key="3">
    <source>
        <dbReference type="RuleBase" id="RU000363"/>
    </source>
</evidence>
<evidence type="ECO:0000256" key="2">
    <source>
        <dbReference type="ARBA" id="ARBA00023002"/>
    </source>
</evidence>
<proteinExistence type="inferred from homology"/>
<dbReference type="Proteomes" id="UP000054636">
    <property type="component" value="Unassembled WGS sequence"/>
</dbReference>
<evidence type="ECO:0000313" key="4">
    <source>
        <dbReference type="EMBL" id="KUF98552.1"/>
    </source>
</evidence>
<evidence type="ECO:0000256" key="1">
    <source>
        <dbReference type="ARBA" id="ARBA00022857"/>
    </source>
</evidence>
<dbReference type="InterPro" id="IPR036291">
    <property type="entry name" value="NAD(P)-bd_dom_sf"/>
</dbReference>
<dbReference type="Gene3D" id="3.40.50.720">
    <property type="entry name" value="NAD(P)-binding Rossmann-like Domain"/>
    <property type="match status" value="2"/>
</dbReference>
<protein>
    <submittedName>
        <fullName evidence="4">5-hydroxyisourate hydrolase</fullName>
    </submittedName>
</protein>
<dbReference type="Pfam" id="PF00106">
    <property type="entry name" value="adh_short"/>
    <property type="match status" value="2"/>
</dbReference>
<name>A0A0W8DQK2_PHYNI</name>